<dbReference type="InterPro" id="IPR007343">
    <property type="entry name" value="Uncharacterised_pept_Zn_put"/>
</dbReference>
<gene>
    <name evidence="2" type="ORF">EV193_104214</name>
</gene>
<name>A0A4V2ESW6_9PSEU</name>
<dbReference type="EMBL" id="SGWQ01000004">
    <property type="protein sequence ID" value="RZS39003.1"/>
    <property type="molecule type" value="Genomic_DNA"/>
</dbReference>
<feature type="chain" id="PRO_5038644294" evidence="1">
    <location>
        <begin position="22"/>
        <end position="454"/>
    </location>
</feature>
<dbReference type="GO" id="GO:0008237">
    <property type="term" value="F:metallopeptidase activity"/>
    <property type="evidence" value="ECO:0007669"/>
    <property type="project" value="UniProtKB-KW"/>
</dbReference>
<organism evidence="2 3">
    <name type="scientific">Herbihabitans rhizosphaerae</name>
    <dbReference type="NCBI Taxonomy" id="1872711"/>
    <lineage>
        <taxon>Bacteria</taxon>
        <taxon>Bacillati</taxon>
        <taxon>Actinomycetota</taxon>
        <taxon>Actinomycetes</taxon>
        <taxon>Pseudonocardiales</taxon>
        <taxon>Pseudonocardiaceae</taxon>
        <taxon>Herbihabitans</taxon>
    </lineage>
</organism>
<dbReference type="RefSeq" id="WP_130344598.1">
    <property type="nucleotide sequence ID" value="NZ_SGWQ01000004.1"/>
</dbReference>
<reference evidence="2 3" key="1">
    <citation type="submission" date="2019-02" db="EMBL/GenBank/DDBJ databases">
        <title>Genomic Encyclopedia of Type Strains, Phase IV (KMG-IV): sequencing the most valuable type-strain genomes for metagenomic binning, comparative biology and taxonomic classification.</title>
        <authorList>
            <person name="Goeker M."/>
        </authorList>
    </citation>
    <scope>NUCLEOTIDE SEQUENCE [LARGE SCALE GENOMIC DNA]</scope>
    <source>
        <strain evidence="2 3">DSM 101727</strain>
    </source>
</reference>
<dbReference type="GO" id="GO:0006508">
    <property type="term" value="P:proteolysis"/>
    <property type="evidence" value="ECO:0007669"/>
    <property type="project" value="UniProtKB-KW"/>
</dbReference>
<dbReference type="SUPFAM" id="SSF55486">
    <property type="entry name" value="Metalloproteases ('zincins'), catalytic domain"/>
    <property type="match status" value="1"/>
</dbReference>
<dbReference type="Proteomes" id="UP000294257">
    <property type="component" value="Unassembled WGS sequence"/>
</dbReference>
<comment type="caution">
    <text evidence="2">The sequence shown here is derived from an EMBL/GenBank/DDBJ whole genome shotgun (WGS) entry which is preliminary data.</text>
</comment>
<feature type="signal peptide" evidence="1">
    <location>
        <begin position="1"/>
        <end position="21"/>
    </location>
</feature>
<dbReference type="OrthoDB" id="5168289at2"/>
<keyword evidence="2" id="KW-0482">Metalloprotease</keyword>
<keyword evidence="3" id="KW-1185">Reference proteome</keyword>
<evidence type="ECO:0000256" key="1">
    <source>
        <dbReference type="SAM" id="SignalP"/>
    </source>
</evidence>
<dbReference type="AlphaFoldDB" id="A0A4V2ESW6"/>
<keyword evidence="2" id="KW-0378">Hydrolase</keyword>
<proteinExistence type="predicted"/>
<evidence type="ECO:0000313" key="3">
    <source>
        <dbReference type="Proteomes" id="UP000294257"/>
    </source>
</evidence>
<protein>
    <submittedName>
        <fullName evidence="2">Putative metalloprotease</fullName>
    </submittedName>
</protein>
<evidence type="ECO:0000313" key="2">
    <source>
        <dbReference type="EMBL" id="RZS39003.1"/>
    </source>
</evidence>
<accession>A0A4V2ESW6</accession>
<sequence length="454" mass="47908">MIKRAAMLPALLVLVATACTATVSGTASDDGTVVSGGGVDASFVRNTDGGSIDRLAATVITDVRTFWQQQFPAVFGKEWADLSGGYYSVDTANAEAPAPPCTDSPQDVEGNAFYCPTADVIAWDRAALLPVLRDKYGEASVMLVLAHEMGHAVQRRSGITPQAERADPERFPTILIEAMADCYAGAFVRWVADGHAQHLHAGKDRLDRALASLVSFRDPVGTSPGASGAHGDAFDRVSAFSDGFEQGAKTCSEMSVDNRRFTQRSFVDAQDRSQRGNMPFGDFLNAMVPNVAGYFTGALSGRQWPAGQPPQVRAGGHPTCPRADQGPVALCPDNATVELDQISTQQLHNEVGDYATGTVIAGRYALAVLAAAGRPQEGPDAQRALLCLTGAYTGALLTGVGEFTLSPGDLDESIQVLLAYDYPGRDIAGNAISTGYDRLAAFRVGTLRGPGSCW</sequence>
<dbReference type="PROSITE" id="PS51257">
    <property type="entry name" value="PROKAR_LIPOPROTEIN"/>
    <property type="match status" value="1"/>
</dbReference>
<keyword evidence="1" id="KW-0732">Signal</keyword>
<keyword evidence="2" id="KW-0645">Protease</keyword>
<dbReference type="Pfam" id="PF04228">
    <property type="entry name" value="Zn_peptidase"/>
    <property type="match status" value="1"/>
</dbReference>